<evidence type="ECO:0000256" key="7">
    <source>
        <dbReference type="ARBA" id="ARBA00022958"/>
    </source>
</evidence>
<keyword evidence="10 13" id="KW-0472">Membrane</keyword>
<keyword evidence="9" id="KW-0406">Ion transport</keyword>
<name>A0ABU3BEL7_9FLAO</name>
<dbReference type="Pfam" id="PF06736">
    <property type="entry name" value="TMEM175"/>
    <property type="match status" value="1"/>
</dbReference>
<evidence type="ECO:0000256" key="4">
    <source>
        <dbReference type="ARBA" id="ARBA00022538"/>
    </source>
</evidence>
<accession>A0ABU3BEL7</accession>
<feature type="transmembrane region" description="Helical" evidence="13">
    <location>
        <begin position="97"/>
        <end position="123"/>
    </location>
</feature>
<evidence type="ECO:0000313" key="15">
    <source>
        <dbReference type="Proteomes" id="UP001250662"/>
    </source>
</evidence>
<dbReference type="InterPro" id="IPR010617">
    <property type="entry name" value="TMEM175-like"/>
</dbReference>
<sequence>MKKLLGSTKEISKEGFRYRGMQATRLENLTDAVFGFSITLLVISSQVPTTYIELQASMYSFIGFIFCTMLLLGLWNNHSNFFFYYGLSDGKTKVLNALFLFVLLFYIYPLKYLFSYIGTAIYATLKRNLGDSSEALRTAVKNLNAAELNVDQWEDLMIRFGLGLVFIYGIIILMHLNALKQSEELQLNLREKYITNTFIHNYIQLMLISVASIMVVVIFGGTAAGYSGMVYLLTPIIIPLYKKYRVRKMVDLDQE</sequence>
<keyword evidence="4" id="KW-0633">Potassium transport</keyword>
<evidence type="ECO:0000313" key="14">
    <source>
        <dbReference type="EMBL" id="MDT0620601.1"/>
    </source>
</evidence>
<evidence type="ECO:0000256" key="9">
    <source>
        <dbReference type="ARBA" id="ARBA00023065"/>
    </source>
</evidence>
<evidence type="ECO:0000256" key="2">
    <source>
        <dbReference type="ARBA" id="ARBA00006920"/>
    </source>
</evidence>
<evidence type="ECO:0000256" key="3">
    <source>
        <dbReference type="ARBA" id="ARBA00022448"/>
    </source>
</evidence>
<evidence type="ECO:0000256" key="10">
    <source>
        <dbReference type="ARBA" id="ARBA00023136"/>
    </source>
</evidence>
<keyword evidence="7" id="KW-0630">Potassium</keyword>
<dbReference type="EMBL" id="JAVRHU010000001">
    <property type="protein sequence ID" value="MDT0620601.1"/>
    <property type="molecule type" value="Genomic_DNA"/>
</dbReference>
<comment type="caution">
    <text evidence="14">The sequence shown here is derived from an EMBL/GenBank/DDBJ whole genome shotgun (WGS) entry which is preliminary data.</text>
</comment>
<feature type="transmembrane region" description="Helical" evidence="13">
    <location>
        <begin position="26"/>
        <end position="44"/>
    </location>
</feature>
<feature type="transmembrane region" description="Helical" evidence="13">
    <location>
        <begin position="224"/>
        <end position="241"/>
    </location>
</feature>
<feature type="transmembrane region" description="Helical" evidence="13">
    <location>
        <begin position="199"/>
        <end position="218"/>
    </location>
</feature>
<evidence type="ECO:0000256" key="5">
    <source>
        <dbReference type="ARBA" id="ARBA00022692"/>
    </source>
</evidence>
<keyword evidence="3" id="KW-0813">Transport</keyword>
<proteinExistence type="inferred from homology"/>
<comment type="subcellular location">
    <subcellularLocation>
        <location evidence="1">Membrane</location>
        <topology evidence="1">Multi-pass membrane protein</topology>
    </subcellularLocation>
</comment>
<gene>
    <name evidence="14" type="ORF">RM520_03130</name>
</gene>
<evidence type="ECO:0000256" key="12">
    <source>
        <dbReference type="ARBA" id="ARBA00034430"/>
    </source>
</evidence>
<comment type="similarity">
    <text evidence="2">Belongs to the TMEM175 family.</text>
</comment>
<feature type="transmembrane region" description="Helical" evidence="13">
    <location>
        <begin position="156"/>
        <end position="178"/>
    </location>
</feature>
<organism evidence="14 15">
    <name type="scientific">Croceitalea vernalis</name>
    <dbReference type="NCBI Taxonomy" id="3075599"/>
    <lineage>
        <taxon>Bacteria</taxon>
        <taxon>Pseudomonadati</taxon>
        <taxon>Bacteroidota</taxon>
        <taxon>Flavobacteriia</taxon>
        <taxon>Flavobacteriales</taxon>
        <taxon>Flavobacteriaceae</taxon>
        <taxon>Croceitalea</taxon>
    </lineage>
</organism>
<keyword evidence="5 13" id="KW-0812">Transmembrane</keyword>
<keyword evidence="8 13" id="KW-1133">Transmembrane helix</keyword>
<dbReference type="Proteomes" id="UP001250662">
    <property type="component" value="Unassembled WGS sequence"/>
</dbReference>
<evidence type="ECO:0000256" key="1">
    <source>
        <dbReference type="ARBA" id="ARBA00004141"/>
    </source>
</evidence>
<comment type="catalytic activity">
    <reaction evidence="12">
        <text>K(+)(in) = K(+)(out)</text>
        <dbReference type="Rhea" id="RHEA:29463"/>
        <dbReference type="ChEBI" id="CHEBI:29103"/>
    </reaction>
</comment>
<keyword evidence="6" id="KW-0631">Potassium channel</keyword>
<evidence type="ECO:0000256" key="6">
    <source>
        <dbReference type="ARBA" id="ARBA00022826"/>
    </source>
</evidence>
<evidence type="ECO:0000256" key="8">
    <source>
        <dbReference type="ARBA" id="ARBA00022989"/>
    </source>
</evidence>
<keyword evidence="11" id="KW-0407">Ion channel</keyword>
<evidence type="ECO:0000256" key="13">
    <source>
        <dbReference type="SAM" id="Phobius"/>
    </source>
</evidence>
<protein>
    <submittedName>
        <fullName evidence="14">TMEM175 family protein</fullName>
    </submittedName>
</protein>
<dbReference type="RefSeq" id="WP_311386936.1">
    <property type="nucleotide sequence ID" value="NZ_JAVRHU010000001.1"/>
</dbReference>
<evidence type="ECO:0000256" key="11">
    <source>
        <dbReference type="ARBA" id="ARBA00023303"/>
    </source>
</evidence>
<keyword evidence="15" id="KW-1185">Reference proteome</keyword>
<reference evidence="14 15" key="1">
    <citation type="submission" date="2023-09" db="EMBL/GenBank/DDBJ databases">
        <authorList>
            <person name="Rey-Velasco X."/>
        </authorList>
    </citation>
    <scope>NUCLEOTIDE SEQUENCE [LARGE SCALE GENOMIC DNA]</scope>
    <source>
        <strain evidence="14 15">P007</strain>
    </source>
</reference>
<feature type="transmembrane region" description="Helical" evidence="13">
    <location>
        <begin position="56"/>
        <end position="76"/>
    </location>
</feature>